<name>A0ABP8XIE6_9MICC</name>
<comment type="caution">
    <text evidence="1">The sequence shown here is derived from an EMBL/GenBank/DDBJ whole genome shotgun (WGS) entry which is preliminary data.</text>
</comment>
<keyword evidence="2" id="KW-1185">Reference proteome</keyword>
<evidence type="ECO:0000313" key="2">
    <source>
        <dbReference type="Proteomes" id="UP001501446"/>
    </source>
</evidence>
<evidence type="ECO:0008006" key="3">
    <source>
        <dbReference type="Google" id="ProtNLM"/>
    </source>
</evidence>
<sequence>MLLGAAPVNKGSKAHLRLFADPPQIQFPDGRQADIPLNMAEILSLLILQPGGCSADELAFQIGGDKGQPGAIRTQIHRLRVRLGDIIQSGPYRIESSEKVDSDLHRALNALERGDHETVLDVMTQPLLKRSPIVDLRTWAQRLAHLTDELVIRAGSPQQQARWKLTRMSFDDAWTVS</sequence>
<reference evidence="2" key="1">
    <citation type="journal article" date="2019" name="Int. J. Syst. Evol. Microbiol.">
        <title>The Global Catalogue of Microorganisms (GCM) 10K type strain sequencing project: providing services to taxonomists for standard genome sequencing and annotation.</title>
        <authorList>
            <consortium name="The Broad Institute Genomics Platform"/>
            <consortium name="The Broad Institute Genome Sequencing Center for Infectious Disease"/>
            <person name="Wu L."/>
            <person name="Ma J."/>
        </authorList>
    </citation>
    <scope>NUCLEOTIDE SEQUENCE [LARGE SCALE GENOMIC DNA]</scope>
    <source>
        <strain evidence="2">JCM 18958</strain>
    </source>
</reference>
<dbReference type="EMBL" id="BAABLN010000069">
    <property type="protein sequence ID" value="GAA4707346.1"/>
    <property type="molecule type" value="Genomic_DNA"/>
</dbReference>
<accession>A0ABP8XIE6</accession>
<dbReference type="Proteomes" id="UP001501446">
    <property type="component" value="Unassembled WGS sequence"/>
</dbReference>
<organism evidence="1 2">
    <name type="scientific">Kocuria gwangalliensis</name>
    <dbReference type="NCBI Taxonomy" id="501592"/>
    <lineage>
        <taxon>Bacteria</taxon>
        <taxon>Bacillati</taxon>
        <taxon>Actinomycetota</taxon>
        <taxon>Actinomycetes</taxon>
        <taxon>Micrococcales</taxon>
        <taxon>Micrococcaceae</taxon>
        <taxon>Kocuria</taxon>
    </lineage>
</organism>
<proteinExistence type="predicted"/>
<gene>
    <name evidence="1" type="ORF">GCM10025781_27510</name>
</gene>
<protein>
    <recommendedName>
        <fullName evidence="3">OmpR/PhoB-type domain-containing protein</fullName>
    </recommendedName>
</protein>
<evidence type="ECO:0000313" key="1">
    <source>
        <dbReference type="EMBL" id="GAA4707346.1"/>
    </source>
</evidence>